<dbReference type="Proteomes" id="UP000052020">
    <property type="component" value="Unassembled WGS sequence"/>
</dbReference>
<dbReference type="AlphaFoldDB" id="A0A0S7XJB3"/>
<reference evidence="2 3" key="1">
    <citation type="journal article" date="2015" name="Microbiome">
        <title>Genomic resolution of linkages in carbon, nitrogen, and sulfur cycling among widespread estuary sediment bacteria.</title>
        <authorList>
            <person name="Baker B.J."/>
            <person name="Lazar C.S."/>
            <person name="Teske A.P."/>
            <person name="Dick G.J."/>
        </authorList>
    </citation>
    <scope>NUCLEOTIDE SEQUENCE [LARGE SCALE GENOMIC DNA]</scope>
    <source>
        <strain evidence="2">DG_56</strain>
    </source>
</reference>
<accession>A0A0S7XJB3</accession>
<feature type="compositionally biased region" description="Pro residues" evidence="1">
    <location>
        <begin position="310"/>
        <end position="323"/>
    </location>
</feature>
<evidence type="ECO:0000313" key="2">
    <source>
        <dbReference type="EMBL" id="KPJ62562.1"/>
    </source>
</evidence>
<evidence type="ECO:0000256" key="1">
    <source>
        <dbReference type="SAM" id="MobiDB-lite"/>
    </source>
</evidence>
<protein>
    <submittedName>
        <fullName evidence="2">Uncharacterized protein</fullName>
    </submittedName>
</protein>
<sequence>MRRWLLVIGLAVVVAAVGLVLIGKHGGVREPAVDEKSVITEQREPENPGPGGRTVKKQAKEIADAVKKDLQSKRSWDATSVQKYRDAVEDALVEWVQSSSGLTEKEKEHLIESFPAFIDSSLPRSVRADSVVNYVNAAKYGVKMYAGRKPVNKATQDRIDAQIDSFADYLKPALIRIFKEYSTSEEKLTQTAEDIRKGLKACSRNPWFPALKEPLDSDEESGIRAQIVEQTLITQLENFKKAKAEGKQVRFDWGDTSAWSAATKLVSKTIKPPSDRMIMFSHSPGMPGIGVQVKPPMMAPKPTGGGMPAPGAPPSPPAPPSPG</sequence>
<feature type="region of interest" description="Disordered" evidence="1">
    <location>
        <begin position="32"/>
        <end position="56"/>
    </location>
</feature>
<proteinExistence type="predicted"/>
<dbReference type="EMBL" id="LIZY01000111">
    <property type="protein sequence ID" value="KPJ62562.1"/>
    <property type="molecule type" value="Genomic_DNA"/>
</dbReference>
<evidence type="ECO:0000313" key="3">
    <source>
        <dbReference type="Proteomes" id="UP000052020"/>
    </source>
</evidence>
<name>A0A0S7XJB3_9BACT</name>
<organism evidence="2 3">
    <name type="scientific">candidate division KD3-62 bacterium DG_56</name>
    <dbReference type="NCBI Taxonomy" id="1704032"/>
    <lineage>
        <taxon>Bacteria</taxon>
        <taxon>candidate division KD3-62</taxon>
    </lineage>
</organism>
<feature type="region of interest" description="Disordered" evidence="1">
    <location>
        <begin position="285"/>
        <end position="323"/>
    </location>
</feature>
<comment type="caution">
    <text evidence="2">The sequence shown here is derived from an EMBL/GenBank/DDBJ whole genome shotgun (WGS) entry which is preliminary data.</text>
</comment>
<feature type="compositionally biased region" description="Basic and acidic residues" evidence="1">
    <location>
        <begin position="32"/>
        <end position="46"/>
    </location>
</feature>
<gene>
    <name evidence="2" type="ORF">AMK68_04755</name>
</gene>